<name>A0A370HFS4_9NOCA</name>
<evidence type="ECO:0000313" key="3">
    <source>
        <dbReference type="Proteomes" id="UP000255355"/>
    </source>
</evidence>
<evidence type="ECO:0000259" key="1">
    <source>
        <dbReference type="Pfam" id="PF01636"/>
    </source>
</evidence>
<dbReference type="RefSeq" id="WP_068016862.1">
    <property type="nucleotide sequence ID" value="NZ_QQAZ01000001.1"/>
</dbReference>
<dbReference type="Proteomes" id="UP000255355">
    <property type="component" value="Unassembled WGS sequence"/>
</dbReference>
<dbReference type="InterPro" id="IPR011009">
    <property type="entry name" value="Kinase-like_dom_sf"/>
</dbReference>
<proteinExistence type="predicted"/>
<feature type="domain" description="Aminoglycoside phosphotransferase" evidence="1">
    <location>
        <begin position="112"/>
        <end position="323"/>
    </location>
</feature>
<dbReference type="AlphaFoldDB" id="A0A370HFS4"/>
<reference evidence="2 3" key="1">
    <citation type="submission" date="2018-07" db="EMBL/GenBank/DDBJ databases">
        <title>Genomic Encyclopedia of Type Strains, Phase IV (KMG-IV): sequencing the most valuable type-strain genomes for metagenomic binning, comparative biology and taxonomic classification.</title>
        <authorList>
            <person name="Goeker M."/>
        </authorList>
    </citation>
    <scope>NUCLEOTIDE SEQUENCE [LARGE SCALE GENOMIC DNA]</scope>
    <source>
        <strain evidence="2 3">DSM 44952</strain>
    </source>
</reference>
<dbReference type="SUPFAM" id="SSF56112">
    <property type="entry name" value="Protein kinase-like (PK-like)"/>
    <property type="match status" value="1"/>
</dbReference>
<dbReference type="InterPro" id="IPR002575">
    <property type="entry name" value="Aminoglycoside_PTrfase"/>
</dbReference>
<dbReference type="STRING" id="1210089.GCA_001613165_01786"/>
<protein>
    <submittedName>
        <fullName evidence="2">Phosphotransferase family enzyme</fullName>
    </submittedName>
</protein>
<dbReference type="OrthoDB" id="141068at2"/>
<dbReference type="EMBL" id="QQAZ01000001">
    <property type="protein sequence ID" value="RDI56091.1"/>
    <property type="molecule type" value="Genomic_DNA"/>
</dbReference>
<dbReference type="Gene3D" id="3.90.1200.10">
    <property type="match status" value="1"/>
</dbReference>
<evidence type="ECO:0000313" key="2">
    <source>
        <dbReference type="EMBL" id="RDI56091.1"/>
    </source>
</evidence>
<dbReference type="Pfam" id="PF01636">
    <property type="entry name" value="APH"/>
    <property type="match status" value="1"/>
</dbReference>
<dbReference type="GO" id="GO:0016740">
    <property type="term" value="F:transferase activity"/>
    <property type="evidence" value="ECO:0007669"/>
    <property type="project" value="UniProtKB-KW"/>
</dbReference>
<organism evidence="2 3">
    <name type="scientific">Nocardia mexicana</name>
    <dbReference type="NCBI Taxonomy" id="279262"/>
    <lineage>
        <taxon>Bacteria</taxon>
        <taxon>Bacillati</taxon>
        <taxon>Actinomycetota</taxon>
        <taxon>Actinomycetes</taxon>
        <taxon>Mycobacteriales</taxon>
        <taxon>Nocardiaceae</taxon>
        <taxon>Nocardia</taxon>
    </lineage>
</organism>
<sequence length="395" mass="43918">MGETSTESAPQGVLPGALRLGGAVLAEKMLRRKDLAIPMKKNEVTAQWLTGVLAAGHPGAEVESFEIVDVDSGTTSRWRVTVGYNEAGRAAHLPEHLFGKTTRTFTQRLTQYLAHALPGEPGFFQHLRPQLNIEAPQGYFGAADTRTGRSLTLLEDISATKRAQFCTPLQPITRPQIEDLLANMAVWHGHYWESPELKARGWLKTPSDHFRNFDRLLGMRKRATVGLRRAPEIVPETLPPVQGDLYDACAKALLLAEQGAQTLLHGDPHIGNAYVCDDGRMGFTDWQLVLRGSWAFDVTYTITSGLEVEDRRAWERDLIAFYIDRLHAAGGPALPFEDAWLAYRQQCLYPYFAWMITIGRSALMPEFQPADVCRAIVHRTSNAIMDLDALRAVGG</sequence>
<keyword evidence="3" id="KW-1185">Reference proteome</keyword>
<accession>A0A370HFS4</accession>
<gene>
    <name evidence="2" type="ORF">DFR68_101928</name>
</gene>
<keyword evidence="2" id="KW-0808">Transferase</keyword>
<comment type="caution">
    <text evidence="2">The sequence shown here is derived from an EMBL/GenBank/DDBJ whole genome shotgun (WGS) entry which is preliminary data.</text>
</comment>